<dbReference type="GO" id="GO:0005507">
    <property type="term" value="F:copper ion binding"/>
    <property type="evidence" value="ECO:0007669"/>
    <property type="project" value="TreeGrafter"/>
</dbReference>
<dbReference type="PANTHER" id="PTHR30616">
    <property type="entry name" value="UNCHARACTERIZED PROTEIN YFIH"/>
    <property type="match status" value="1"/>
</dbReference>
<evidence type="ECO:0000256" key="4">
    <source>
        <dbReference type="ARBA" id="ARBA00022723"/>
    </source>
</evidence>
<dbReference type="PANTHER" id="PTHR30616:SF2">
    <property type="entry name" value="PURINE NUCLEOSIDE PHOSPHORYLASE LACC1"/>
    <property type="match status" value="1"/>
</dbReference>
<dbReference type="CDD" id="cd16833">
    <property type="entry name" value="YfiH"/>
    <property type="match status" value="1"/>
</dbReference>
<accession>A0A484HH93</accession>
<evidence type="ECO:0000256" key="9">
    <source>
        <dbReference type="ARBA" id="ARBA00049893"/>
    </source>
</evidence>
<comment type="similarity">
    <text evidence="2 10">Belongs to the purine nucleoside phosphorylase YfiH/LACC1 family.</text>
</comment>
<name>A0A484HH93_9BACT</name>
<evidence type="ECO:0000256" key="7">
    <source>
        <dbReference type="ARBA" id="ARBA00047989"/>
    </source>
</evidence>
<dbReference type="GO" id="GO:0016787">
    <property type="term" value="F:hydrolase activity"/>
    <property type="evidence" value="ECO:0007669"/>
    <property type="project" value="UniProtKB-KW"/>
</dbReference>
<dbReference type="Pfam" id="PF02578">
    <property type="entry name" value="Cu-oxidase_4"/>
    <property type="match status" value="1"/>
</dbReference>
<proteinExistence type="inferred from homology"/>
<evidence type="ECO:0000256" key="1">
    <source>
        <dbReference type="ARBA" id="ARBA00000553"/>
    </source>
</evidence>
<evidence type="ECO:0000256" key="5">
    <source>
        <dbReference type="ARBA" id="ARBA00022801"/>
    </source>
</evidence>
<evidence type="ECO:0000256" key="2">
    <source>
        <dbReference type="ARBA" id="ARBA00007353"/>
    </source>
</evidence>
<keyword evidence="5" id="KW-0378">Hydrolase</keyword>
<evidence type="ECO:0000256" key="3">
    <source>
        <dbReference type="ARBA" id="ARBA00022679"/>
    </source>
</evidence>
<sequence length="257" mass="27581">MISEKKNGLLYFRFPHLASLPGIAHGVFSRKGGKSRGPFKSLNVTLGAGDDDACVAANRERVRRALGADKTLYFKQTHGDGIAILKKREKPDLAAMLQSPLEADAAITDVPGVFPVMQTADCQAILMADPQKRVVAAVHSGWRGSVADIAGKTVRAMKEAFGCAPENILAGVGPSLGPCCAEFVNFKDEFPPGLFKYGDASAHFDFWTLTRDQLREAGLPGRNIFAGGMCSKCETALFFSYRGEKITGRLASAIGVR</sequence>
<evidence type="ECO:0000256" key="10">
    <source>
        <dbReference type="RuleBase" id="RU361274"/>
    </source>
</evidence>
<protein>
    <recommendedName>
        <fullName evidence="10">Purine nucleoside phosphorylase</fullName>
    </recommendedName>
</protein>
<reference evidence="11" key="1">
    <citation type="submission" date="2019-01" db="EMBL/GenBank/DDBJ databases">
        <authorList>
            <consortium name="Genoscope - CEA"/>
            <person name="William W."/>
        </authorList>
    </citation>
    <scope>NUCLEOTIDE SEQUENCE</scope>
    <source>
        <strain evidence="11">CR-1</strain>
    </source>
</reference>
<keyword evidence="6" id="KW-0862">Zinc</keyword>
<comment type="catalytic activity">
    <reaction evidence="9">
        <text>S-methyl-5'-thioadenosine + phosphate = 5-(methylsulfanyl)-alpha-D-ribose 1-phosphate + adenine</text>
        <dbReference type="Rhea" id="RHEA:11852"/>
        <dbReference type="ChEBI" id="CHEBI:16708"/>
        <dbReference type="ChEBI" id="CHEBI:17509"/>
        <dbReference type="ChEBI" id="CHEBI:43474"/>
        <dbReference type="ChEBI" id="CHEBI:58533"/>
        <dbReference type="EC" id="2.4.2.28"/>
    </reaction>
    <physiologicalReaction direction="left-to-right" evidence="9">
        <dbReference type="Rhea" id="RHEA:11853"/>
    </physiologicalReaction>
</comment>
<comment type="catalytic activity">
    <reaction evidence="7">
        <text>adenosine + H2O + H(+) = inosine + NH4(+)</text>
        <dbReference type="Rhea" id="RHEA:24408"/>
        <dbReference type="ChEBI" id="CHEBI:15377"/>
        <dbReference type="ChEBI" id="CHEBI:15378"/>
        <dbReference type="ChEBI" id="CHEBI:16335"/>
        <dbReference type="ChEBI" id="CHEBI:17596"/>
        <dbReference type="ChEBI" id="CHEBI:28938"/>
        <dbReference type="EC" id="3.5.4.4"/>
    </reaction>
    <physiologicalReaction direction="left-to-right" evidence="7">
        <dbReference type="Rhea" id="RHEA:24409"/>
    </physiologicalReaction>
</comment>
<keyword evidence="4" id="KW-0479">Metal-binding</keyword>
<dbReference type="InterPro" id="IPR011324">
    <property type="entry name" value="Cytotoxic_necrot_fac-like_cat"/>
</dbReference>
<dbReference type="SUPFAM" id="SSF64438">
    <property type="entry name" value="CNF1/YfiH-like putative cysteine hydrolases"/>
    <property type="match status" value="1"/>
</dbReference>
<keyword evidence="3" id="KW-0808">Transferase</keyword>
<comment type="catalytic activity">
    <reaction evidence="8">
        <text>adenosine + phosphate = alpha-D-ribose 1-phosphate + adenine</text>
        <dbReference type="Rhea" id="RHEA:27642"/>
        <dbReference type="ChEBI" id="CHEBI:16335"/>
        <dbReference type="ChEBI" id="CHEBI:16708"/>
        <dbReference type="ChEBI" id="CHEBI:43474"/>
        <dbReference type="ChEBI" id="CHEBI:57720"/>
        <dbReference type="EC" id="2.4.2.1"/>
    </reaction>
    <physiologicalReaction direction="left-to-right" evidence="8">
        <dbReference type="Rhea" id="RHEA:27643"/>
    </physiologicalReaction>
</comment>
<dbReference type="InterPro" id="IPR038371">
    <property type="entry name" value="Cu_polyphenol_OxRdtase_sf"/>
</dbReference>
<gene>
    <name evidence="11" type="ORF">EPICR_20251</name>
</gene>
<dbReference type="GO" id="GO:0017061">
    <property type="term" value="F:S-methyl-5-thioadenosine phosphorylase activity"/>
    <property type="evidence" value="ECO:0007669"/>
    <property type="project" value="UniProtKB-EC"/>
</dbReference>
<evidence type="ECO:0000256" key="8">
    <source>
        <dbReference type="ARBA" id="ARBA00048968"/>
    </source>
</evidence>
<dbReference type="EMBL" id="CAACVI010000012">
    <property type="protein sequence ID" value="VEN73782.1"/>
    <property type="molecule type" value="Genomic_DNA"/>
</dbReference>
<comment type="catalytic activity">
    <reaction evidence="1">
        <text>inosine + phosphate = alpha-D-ribose 1-phosphate + hypoxanthine</text>
        <dbReference type="Rhea" id="RHEA:27646"/>
        <dbReference type="ChEBI" id="CHEBI:17368"/>
        <dbReference type="ChEBI" id="CHEBI:17596"/>
        <dbReference type="ChEBI" id="CHEBI:43474"/>
        <dbReference type="ChEBI" id="CHEBI:57720"/>
        <dbReference type="EC" id="2.4.2.1"/>
    </reaction>
    <physiologicalReaction direction="left-to-right" evidence="1">
        <dbReference type="Rhea" id="RHEA:27647"/>
    </physiologicalReaction>
</comment>
<evidence type="ECO:0000256" key="6">
    <source>
        <dbReference type="ARBA" id="ARBA00022833"/>
    </source>
</evidence>
<dbReference type="InterPro" id="IPR003730">
    <property type="entry name" value="Cu_polyphenol_OxRdtase"/>
</dbReference>
<dbReference type="AlphaFoldDB" id="A0A484HH93"/>
<organism evidence="11">
    <name type="scientific">uncultured Desulfobacteraceae bacterium</name>
    <dbReference type="NCBI Taxonomy" id="218296"/>
    <lineage>
        <taxon>Bacteria</taxon>
        <taxon>Pseudomonadati</taxon>
        <taxon>Thermodesulfobacteriota</taxon>
        <taxon>Desulfobacteria</taxon>
        <taxon>Desulfobacterales</taxon>
        <taxon>Desulfobacteraceae</taxon>
        <taxon>environmental samples</taxon>
    </lineage>
</organism>
<dbReference type="Gene3D" id="3.60.140.10">
    <property type="entry name" value="CNF1/YfiH-like putative cysteine hydrolases"/>
    <property type="match status" value="1"/>
</dbReference>
<dbReference type="NCBIfam" id="TIGR00726">
    <property type="entry name" value="peptidoglycan editing factor PgeF"/>
    <property type="match status" value="1"/>
</dbReference>
<evidence type="ECO:0000313" key="11">
    <source>
        <dbReference type="EMBL" id="VEN73782.1"/>
    </source>
</evidence>